<reference evidence="2 3" key="1">
    <citation type="submission" date="2024-08" db="EMBL/GenBank/DDBJ databases">
        <authorList>
            <person name="Lu H."/>
        </authorList>
    </citation>
    <scope>NUCLEOTIDE SEQUENCE [LARGE SCALE GENOMIC DNA]</scope>
    <source>
        <strain evidence="2 3">LYH14W</strain>
    </source>
</reference>
<gene>
    <name evidence="2" type="ORF">ACG00Y_07705</name>
</gene>
<dbReference type="InterPro" id="IPR011528">
    <property type="entry name" value="NERD"/>
</dbReference>
<dbReference type="InterPro" id="IPR027417">
    <property type="entry name" value="P-loop_NTPase"/>
</dbReference>
<proteinExistence type="predicted"/>
<dbReference type="SUPFAM" id="SSF52540">
    <property type="entry name" value="P-loop containing nucleoside triphosphate hydrolases"/>
    <property type="match status" value="1"/>
</dbReference>
<dbReference type="RefSeq" id="WP_394477544.1">
    <property type="nucleotide sequence ID" value="NZ_JBIGHV010000003.1"/>
</dbReference>
<dbReference type="Pfam" id="PF08378">
    <property type="entry name" value="NERD"/>
    <property type="match status" value="1"/>
</dbReference>
<organism evidence="2 3">
    <name type="scientific">Pelomonas parva</name>
    <dbReference type="NCBI Taxonomy" id="3299032"/>
    <lineage>
        <taxon>Bacteria</taxon>
        <taxon>Pseudomonadati</taxon>
        <taxon>Pseudomonadota</taxon>
        <taxon>Betaproteobacteria</taxon>
        <taxon>Burkholderiales</taxon>
        <taxon>Sphaerotilaceae</taxon>
        <taxon>Roseateles</taxon>
    </lineage>
</organism>
<protein>
    <submittedName>
        <fullName evidence="2">NERD domain-containing protein</fullName>
    </submittedName>
</protein>
<comment type="caution">
    <text evidence="2">The sequence shown here is derived from an EMBL/GenBank/DDBJ whole genome shotgun (WGS) entry which is preliminary data.</text>
</comment>
<dbReference type="Proteomes" id="UP001606210">
    <property type="component" value="Unassembled WGS sequence"/>
</dbReference>
<sequence>MQEESMLSRHPRVFIGAPIDVESERLLLRELYDLLGRHMAWSVVLANFHCGGRQIDFVVGSDRCTLLIEAKQYLWPVEGAENGQWSMRFSAGNTRTIRNAYRQALDAKHLLRDQIGRPNEAGYPHACVVAIPSLPACSVVPSDSKVTVCGLPGLEQVLQQQSSLRLQEQDWLTLAQSLSLEPIGDLEMAFDESLNVASRQLDAYLDEFARTYGDVDVLLRPDSYRSIGTSLARDAAVDLIFSDASITLVKGPSGCGKSLLGKYAALVAARRGVIPIIIQAKYFQGELRESLNREVALLGAASVAQLLASIRRLGRTCLLVIDGYNECSSGEQLTLSRSIRAFSRRYGAACVVSSQIDLEGVAAGGERTLMVTPPSSELKRAIAAAAAGSAALASTASALLDVVQTGLEADLIGQVGAELGPHAGTFAVFDRFVRRKLGDQDAEGIGFLAALAGSLVEGATFSTTTSQVDRLAHRTRIPAEMRRRLIAAKVLAERVDRVSFGHELFMQAFSAEWAVREAAGSIEAILTTLASPRFSRSKNHILGALDNPDLQQAVLERLTDTEILLAAHAGMCGETARSWAKARFDTLLEMAVEEANRLYFKGKDGDLVHVQIDPATRQSWSKEELAVLAGVVHLVCTGPLLEAFLEAITSLDDAFARACKALVDEGMSRGRAYSEAFQFLVLFGSHDVALTSALKDVSTGAYRACVGREVAEQIDLHWNEDSSLMQLYVLVQLASQQYGNRSLFAEKTADLINNRLRGFPYHLRLAVLHLARMGGEVSEAQKQMLVEALQSLPSTNAWVDTPIVDALESLGALRDEMWEQYDGIVAELRGILERKLAPEAWDEAYVFYERQTGHPYGNAYCEAVRSLSDVERAQFLAMACRTTSKYVWNTSFLMREMSRSVALGDAFALESIQPRLALPPLQNHGPQDAVDTFMRAHETLARLGAALPDQAFYGLEGRPERVALLGCAQLAYFHPDPRTGAGAQPQNNDAVSLLMSAGATQAITAISLVEWSHFGEVNPNNRFVARFREVCVDAARRSLREMVQPTNYFGDRGAGLPHRAMAVSILERFGDRSDLGLLRGLADDKEVGVAALQAIGKLEGI</sequence>
<feature type="domain" description="NERD" evidence="1">
    <location>
        <begin position="43"/>
        <end position="129"/>
    </location>
</feature>
<evidence type="ECO:0000259" key="1">
    <source>
        <dbReference type="Pfam" id="PF08378"/>
    </source>
</evidence>
<accession>A0ABW7F295</accession>
<evidence type="ECO:0000313" key="3">
    <source>
        <dbReference type="Proteomes" id="UP001606210"/>
    </source>
</evidence>
<dbReference type="EMBL" id="JBIGHV010000003">
    <property type="protein sequence ID" value="MFG6429790.1"/>
    <property type="molecule type" value="Genomic_DNA"/>
</dbReference>
<name>A0ABW7F295_9BURK</name>
<evidence type="ECO:0000313" key="2">
    <source>
        <dbReference type="EMBL" id="MFG6429790.1"/>
    </source>
</evidence>
<keyword evidence="3" id="KW-1185">Reference proteome</keyword>
<dbReference type="Gene3D" id="3.40.50.300">
    <property type="entry name" value="P-loop containing nucleotide triphosphate hydrolases"/>
    <property type="match status" value="1"/>
</dbReference>